<dbReference type="GO" id="GO:0005829">
    <property type="term" value="C:cytosol"/>
    <property type="evidence" value="ECO:0007669"/>
    <property type="project" value="TreeGrafter"/>
</dbReference>
<dbReference type="CDD" id="cd19531">
    <property type="entry name" value="LCL_NRPS-like"/>
    <property type="match status" value="1"/>
</dbReference>
<dbReference type="InterPro" id="IPR001242">
    <property type="entry name" value="Condensation_dom"/>
</dbReference>
<evidence type="ECO:0000256" key="4">
    <source>
        <dbReference type="ARBA" id="ARBA00022553"/>
    </source>
</evidence>
<dbReference type="Pfam" id="PF00668">
    <property type="entry name" value="Condensation"/>
    <property type="match status" value="1"/>
</dbReference>
<dbReference type="InterPro" id="IPR006162">
    <property type="entry name" value="Ppantetheine_attach_site"/>
</dbReference>
<dbReference type="NCBIfam" id="TIGR01733">
    <property type="entry name" value="AA-adenyl-dom"/>
    <property type="match status" value="1"/>
</dbReference>
<dbReference type="InterPro" id="IPR036736">
    <property type="entry name" value="ACP-like_sf"/>
</dbReference>
<dbReference type="PANTHER" id="PTHR45527:SF1">
    <property type="entry name" value="FATTY ACID SYNTHASE"/>
    <property type="match status" value="1"/>
</dbReference>
<gene>
    <name evidence="6" type="ORF">CFS9_26240</name>
</gene>
<sequence>MILKNRDALIYLKNYIVIKNLLHTLQSLNIRLRVENGDLKINAPKGTLTPEIIEDIKACKNELIKLLSSSESIPKAAIKEFYALTSSQHRLWTLSQFETGNSAYNLFNAFEFKGVLEFEKLAEAFQVLVKRHESLRTIFKEDDQGNLGQYIVSMAQYSGALQFTDLSNATAEVLSNHANALQRHAFDLEKGPLFIGEIVKTAADDHILMLNMHHIIGDGWSMGILSKEFITIYNGLITGNEIVLSDLPIQYKDYSEWQNSPSRQAVMEKSKAVWLETFSGDLPVLELPSNKTRPKLKTYNGSGVKHTFSKEMTTQFNAHAQQNGVTLFMLLMAGINGLLSRYTNNRDIILGTPIAGRKHSDLENQVGLYLNTLAIRTAFEEKTSFEELLKIQKETLLKAYSHEDYPFDSLVEALDLKRDLSRSVLFDVLVVFQNQRELLASENLTLNGVEITSYKQLKRPFSKFDLTFAFAEYQGELSLHIEYNTDIYESEFVARLAAHLDTFLIKAIQNPEQKVATLHYLSEAETTQLLQDFNDTAVEYPKDHTMVDLFVTQAKKTPEQIALVTDAKSFTYKELDEISNELSHYLLSNYNLAVEDLVGVKLDRSEWLPIALLAVLKSGCAYVPIDPNYPAQRIEYIEQDSKCKITIDDSFIASFREAESISKSLPQITFSSQQLAYIIYTSGSTGKPKGVMITHQNAVAMLCWSQREFSDTDFDILYAVTSHCFDLSVYEFFYPLSIGKQIRLLANGLSIADYIQNDKKVLLNTVPSVIHTLIEKGTTFENAVGINLAGEAFPVSIANHFAASGIAIRNLYGPSEDTTYSSYYRVEGTYESSVPIGKALDNTQFYVLSEELALQPVGVIGEICISGDGLSRGYLYQPQLTAEKFIENPFKEDSKLYKTGDLGKWLPDGTIAYIGRKDSQVKIRGHRIELGEIEQVLQSQENIDQCVVITATVNGDPVIVSYLVSTATIDKQQLRQSLSRELPEYMLPSYYVFLDKFPLTPNGKIDKKALPSVSTDDVIQQEYVAPSNEIEEKLVAIWEEVLQKTKIGVSDIFFALGGHSLKATQVISKIQKEFNIKIELKELYKEPTITNLAGYIESIQILNKQQLIPSVVGEELVF</sequence>
<keyword evidence="4" id="KW-0597">Phosphoprotein</keyword>
<dbReference type="FunFam" id="3.30.300.30:FF:000010">
    <property type="entry name" value="Enterobactin synthetase component F"/>
    <property type="match status" value="1"/>
</dbReference>
<name>A0AAT9H3A9_9FLAO</name>
<comment type="cofactor">
    <cofactor evidence="1">
        <name>pantetheine 4'-phosphate</name>
        <dbReference type="ChEBI" id="CHEBI:47942"/>
    </cofactor>
</comment>
<dbReference type="Pfam" id="PF18563">
    <property type="entry name" value="TubC_N"/>
    <property type="match status" value="1"/>
</dbReference>
<dbReference type="SUPFAM" id="SSF56801">
    <property type="entry name" value="Acetyl-CoA synthetase-like"/>
    <property type="match status" value="1"/>
</dbReference>
<dbReference type="PRINTS" id="PR00154">
    <property type="entry name" value="AMPBINDING"/>
</dbReference>
<dbReference type="Gene3D" id="3.40.50.980">
    <property type="match status" value="2"/>
</dbReference>
<dbReference type="InterPro" id="IPR020459">
    <property type="entry name" value="AMP-binding"/>
</dbReference>
<dbReference type="Gene3D" id="2.30.38.10">
    <property type="entry name" value="Luciferase, Domain 3"/>
    <property type="match status" value="1"/>
</dbReference>
<evidence type="ECO:0000259" key="5">
    <source>
        <dbReference type="PROSITE" id="PS50075"/>
    </source>
</evidence>
<keyword evidence="3" id="KW-0596">Phosphopantetheine</keyword>
<dbReference type="InterPro" id="IPR010071">
    <property type="entry name" value="AA_adenyl_dom"/>
</dbReference>
<proteinExistence type="inferred from homology"/>
<evidence type="ECO:0000256" key="3">
    <source>
        <dbReference type="ARBA" id="ARBA00022450"/>
    </source>
</evidence>
<dbReference type="Gene3D" id="1.10.1200.10">
    <property type="entry name" value="ACP-like"/>
    <property type="match status" value="1"/>
</dbReference>
<dbReference type="FunFam" id="2.30.38.10:FF:000001">
    <property type="entry name" value="Non-ribosomal peptide synthetase PvdI"/>
    <property type="match status" value="1"/>
</dbReference>
<dbReference type="Gene3D" id="3.30.559.30">
    <property type="entry name" value="Nonribosomal peptide synthetase, condensation domain"/>
    <property type="match status" value="1"/>
</dbReference>
<dbReference type="Gene3D" id="3.30.300.30">
    <property type="match status" value="1"/>
</dbReference>
<dbReference type="Pfam" id="PF00550">
    <property type="entry name" value="PP-binding"/>
    <property type="match status" value="1"/>
</dbReference>
<dbReference type="SUPFAM" id="SSF52777">
    <property type="entry name" value="CoA-dependent acyltransferases"/>
    <property type="match status" value="2"/>
</dbReference>
<dbReference type="InterPro" id="IPR023213">
    <property type="entry name" value="CAT-like_dom_sf"/>
</dbReference>
<dbReference type="GO" id="GO:0003824">
    <property type="term" value="F:catalytic activity"/>
    <property type="evidence" value="ECO:0007669"/>
    <property type="project" value="InterPro"/>
</dbReference>
<dbReference type="GO" id="GO:0031177">
    <property type="term" value="F:phosphopantetheine binding"/>
    <property type="evidence" value="ECO:0007669"/>
    <property type="project" value="TreeGrafter"/>
</dbReference>
<dbReference type="InterPro" id="IPR041464">
    <property type="entry name" value="TubC_N"/>
</dbReference>
<dbReference type="PROSITE" id="PS00012">
    <property type="entry name" value="PHOSPHOPANTETHEINE"/>
    <property type="match status" value="1"/>
</dbReference>
<dbReference type="InterPro" id="IPR020845">
    <property type="entry name" value="AMP-binding_CS"/>
</dbReference>
<dbReference type="InterPro" id="IPR009081">
    <property type="entry name" value="PP-bd_ACP"/>
</dbReference>
<reference evidence="6" key="1">
    <citation type="submission" date="2024-05" db="EMBL/GenBank/DDBJ databases">
        <title>Whole-Genome Sequence of CFS9, a Potential Fish Probiotic Isolated from the Body Surface of Silurus asotus.</title>
        <authorList>
            <person name="Kojima M."/>
            <person name="Tobioka K."/>
            <person name="Yokota K."/>
            <person name="Nakatani H."/>
            <person name="Hori K."/>
            <person name="Tamaru Y."/>
            <person name="Okazaki F."/>
        </authorList>
    </citation>
    <scope>NUCLEOTIDE SEQUENCE</scope>
    <source>
        <strain evidence="6">CFS9</strain>
    </source>
</reference>
<dbReference type="FunFam" id="1.10.1200.10:FF:000005">
    <property type="entry name" value="Nonribosomal peptide synthetase 1"/>
    <property type="match status" value="1"/>
</dbReference>
<dbReference type="AlphaFoldDB" id="A0AAT9H3A9"/>
<dbReference type="Gene3D" id="1.10.10.1830">
    <property type="entry name" value="Non-ribosomal peptide synthase, adenylation domain"/>
    <property type="match status" value="1"/>
</dbReference>
<dbReference type="Pfam" id="PF00501">
    <property type="entry name" value="AMP-binding"/>
    <property type="match status" value="1"/>
</dbReference>
<dbReference type="GO" id="GO:0044550">
    <property type="term" value="P:secondary metabolite biosynthetic process"/>
    <property type="evidence" value="ECO:0007669"/>
    <property type="project" value="TreeGrafter"/>
</dbReference>
<dbReference type="PROSITE" id="PS50075">
    <property type="entry name" value="CARRIER"/>
    <property type="match status" value="1"/>
</dbReference>
<evidence type="ECO:0000256" key="2">
    <source>
        <dbReference type="ARBA" id="ARBA00006432"/>
    </source>
</evidence>
<dbReference type="PANTHER" id="PTHR45527">
    <property type="entry name" value="NONRIBOSOMAL PEPTIDE SYNTHETASE"/>
    <property type="match status" value="1"/>
</dbReference>
<dbReference type="SUPFAM" id="SSF47336">
    <property type="entry name" value="ACP-like"/>
    <property type="match status" value="1"/>
</dbReference>
<dbReference type="GO" id="GO:0043041">
    <property type="term" value="P:amino acid activation for nonribosomal peptide biosynthetic process"/>
    <property type="evidence" value="ECO:0007669"/>
    <property type="project" value="TreeGrafter"/>
</dbReference>
<comment type="similarity">
    <text evidence="2">Belongs to the ATP-dependent AMP-binding enzyme family.</text>
</comment>
<feature type="domain" description="Carrier" evidence="5">
    <location>
        <begin position="1025"/>
        <end position="1100"/>
    </location>
</feature>
<dbReference type="InterPro" id="IPR000873">
    <property type="entry name" value="AMP-dep_synth/lig_dom"/>
</dbReference>
<accession>A0AAT9H3A9</accession>
<evidence type="ECO:0000256" key="1">
    <source>
        <dbReference type="ARBA" id="ARBA00001957"/>
    </source>
</evidence>
<protein>
    <recommendedName>
        <fullName evidence="5">Carrier domain-containing protein</fullName>
    </recommendedName>
</protein>
<organism evidence="6">
    <name type="scientific">Flavobacterium sp. CFS9</name>
    <dbReference type="NCBI Taxonomy" id="3143118"/>
    <lineage>
        <taxon>Bacteria</taxon>
        <taxon>Pseudomonadati</taxon>
        <taxon>Bacteroidota</taxon>
        <taxon>Flavobacteriia</taxon>
        <taxon>Flavobacteriales</taxon>
        <taxon>Flavobacteriaceae</taxon>
        <taxon>Flavobacterium</taxon>
    </lineage>
</organism>
<dbReference type="InterPro" id="IPR045851">
    <property type="entry name" value="AMP-bd_C_sf"/>
</dbReference>
<dbReference type="InterPro" id="IPR044894">
    <property type="entry name" value="TubC_N_sf"/>
</dbReference>
<dbReference type="InterPro" id="IPR025110">
    <property type="entry name" value="AMP-bd_C"/>
</dbReference>
<dbReference type="Pfam" id="PF13193">
    <property type="entry name" value="AMP-binding_C"/>
    <property type="match status" value="1"/>
</dbReference>
<dbReference type="CDD" id="cd05930">
    <property type="entry name" value="A_NRPS"/>
    <property type="match status" value="1"/>
</dbReference>
<dbReference type="EMBL" id="AP031573">
    <property type="protein sequence ID" value="BFM43983.1"/>
    <property type="molecule type" value="Genomic_DNA"/>
</dbReference>
<evidence type="ECO:0000313" key="6">
    <source>
        <dbReference type="EMBL" id="BFM43983.1"/>
    </source>
</evidence>
<dbReference type="Gene3D" id="3.30.559.10">
    <property type="entry name" value="Chloramphenicol acetyltransferase-like domain"/>
    <property type="match status" value="1"/>
</dbReference>
<dbReference type="PROSITE" id="PS00455">
    <property type="entry name" value="AMP_BINDING"/>
    <property type="match status" value="1"/>
</dbReference>